<feature type="non-terminal residue" evidence="1">
    <location>
        <position position="196"/>
    </location>
</feature>
<reference evidence="1" key="1">
    <citation type="submission" date="2018-06" db="EMBL/GenBank/DDBJ databases">
        <authorList>
            <person name="Zhirakovskaya E."/>
        </authorList>
    </citation>
    <scope>NUCLEOTIDE SEQUENCE</scope>
</reference>
<protein>
    <submittedName>
        <fullName evidence="1">TPR/glycosyl transferase domain protein</fullName>
    </submittedName>
</protein>
<dbReference type="GO" id="GO:0016740">
    <property type="term" value="F:transferase activity"/>
    <property type="evidence" value="ECO:0007669"/>
    <property type="project" value="UniProtKB-KW"/>
</dbReference>
<dbReference type="AlphaFoldDB" id="A0A3B0ULZ1"/>
<evidence type="ECO:0000313" key="1">
    <source>
        <dbReference type="EMBL" id="VAW26277.1"/>
    </source>
</evidence>
<accession>A0A3B0ULZ1</accession>
<name>A0A3B0ULZ1_9ZZZZ</name>
<dbReference type="EMBL" id="UOER01000574">
    <property type="protein sequence ID" value="VAW26277.1"/>
    <property type="molecule type" value="Genomic_DNA"/>
</dbReference>
<dbReference type="Gene3D" id="3.40.50.2000">
    <property type="entry name" value="Glycogen Phosphorylase B"/>
    <property type="match status" value="1"/>
</dbReference>
<sequence>MKKALIITYYWPPAGGSGVQRWLKFVKYFRDFGIEPIVFTVKNPHYQILDKSLAKEIPKGIEILKQPIWEPNNIVSFFVKKNNETVGFLNPNPSFFGKLAQYIRANYFIPDARKFWIKPSVKYLKNYLSKNEIDVIITTGPPHSTHLIGLKLKQKLAVKWIADFRDPWTEIDYFHQLPLTKKSIIKHKYLERRVLN</sequence>
<proteinExistence type="predicted"/>
<gene>
    <name evidence="1" type="ORF">MNBD_BACTEROID04-997</name>
</gene>
<organism evidence="1">
    <name type="scientific">hydrothermal vent metagenome</name>
    <dbReference type="NCBI Taxonomy" id="652676"/>
    <lineage>
        <taxon>unclassified sequences</taxon>
        <taxon>metagenomes</taxon>
        <taxon>ecological metagenomes</taxon>
    </lineage>
</organism>
<dbReference type="SUPFAM" id="SSF53756">
    <property type="entry name" value="UDP-Glycosyltransferase/glycogen phosphorylase"/>
    <property type="match status" value="1"/>
</dbReference>
<keyword evidence="1" id="KW-0808">Transferase</keyword>